<evidence type="ECO:0000313" key="1">
    <source>
        <dbReference type="EMBL" id="KAK8070731.1"/>
    </source>
</evidence>
<name>A0ABR1VKA0_9PEZI</name>
<proteinExistence type="predicted"/>
<protein>
    <submittedName>
        <fullName evidence="1">Uncharacterized protein</fullName>
    </submittedName>
</protein>
<keyword evidence="2" id="KW-1185">Reference proteome</keyword>
<dbReference type="GeneID" id="92048309"/>
<gene>
    <name evidence="1" type="ORF">PG997_010934</name>
</gene>
<comment type="caution">
    <text evidence="1">The sequence shown here is derived from an EMBL/GenBank/DDBJ whole genome shotgun (WGS) entry which is preliminary data.</text>
</comment>
<dbReference type="EMBL" id="JAQQWN010000008">
    <property type="protein sequence ID" value="KAK8070731.1"/>
    <property type="molecule type" value="Genomic_DNA"/>
</dbReference>
<accession>A0ABR1VKA0</accession>
<organism evidence="1 2">
    <name type="scientific">Apiospora hydei</name>
    <dbReference type="NCBI Taxonomy" id="1337664"/>
    <lineage>
        <taxon>Eukaryota</taxon>
        <taxon>Fungi</taxon>
        <taxon>Dikarya</taxon>
        <taxon>Ascomycota</taxon>
        <taxon>Pezizomycotina</taxon>
        <taxon>Sordariomycetes</taxon>
        <taxon>Xylariomycetidae</taxon>
        <taxon>Amphisphaeriales</taxon>
        <taxon>Apiosporaceae</taxon>
        <taxon>Apiospora</taxon>
    </lineage>
</organism>
<dbReference type="Proteomes" id="UP001433268">
    <property type="component" value="Unassembled WGS sequence"/>
</dbReference>
<dbReference type="RefSeq" id="XP_066664539.1">
    <property type="nucleotide sequence ID" value="XM_066815249.1"/>
</dbReference>
<sequence>MSTLTSTPHGNSEELSDESNWEGFMGSTCKEMHKAGHAEWGFVIYRCAYGDDALWDRYMKYFKEAIHDKLVEWECEHVEKYARWTVVEDEAGLQGASKLQVRRRFVEWRDRHCVWRPGQPWFDKHLPEFRPDRRTLRLPRFNYCLHVGQDCLETVEAHAAGKPAETDFRPAPYLVVALIDADFVDRSRPDDFHQLPPLDGCTQKYVGWEYTPAGSVPDFYNNHHYWTMDEDIEYRRPPKISPFGLGTMPLAKGEQ</sequence>
<reference evidence="1 2" key="1">
    <citation type="submission" date="2023-01" db="EMBL/GenBank/DDBJ databases">
        <title>Analysis of 21 Apiospora genomes using comparative genomics revels a genus with tremendous synthesis potential of carbohydrate active enzymes and secondary metabolites.</title>
        <authorList>
            <person name="Sorensen T."/>
        </authorList>
    </citation>
    <scope>NUCLEOTIDE SEQUENCE [LARGE SCALE GENOMIC DNA]</scope>
    <source>
        <strain evidence="1 2">CBS 114990</strain>
    </source>
</reference>
<evidence type="ECO:0000313" key="2">
    <source>
        <dbReference type="Proteomes" id="UP001433268"/>
    </source>
</evidence>